<dbReference type="EMBL" id="CAMXCT010006767">
    <property type="protein sequence ID" value="CAI4019699.1"/>
    <property type="molecule type" value="Genomic_DNA"/>
</dbReference>
<accession>A0A9P1GR62</accession>
<name>A0A9P1GR62_9DINO</name>
<proteinExistence type="predicted"/>
<reference evidence="2" key="1">
    <citation type="submission" date="2022-10" db="EMBL/GenBank/DDBJ databases">
        <authorList>
            <person name="Chen Y."/>
            <person name="Dougan E. K."/>
            <person name="Chan C."/>
            <person name="Rhodes N."/>
            <person name="Thang M."/>
        </authorList>
    </citation>
    <scope>NUCLEOTIDE SEQUENCE</scope>
</reference>
<evidence type="ECO:0000313" key="3">
    <source>
        <dbReference type="EMBL" id="CAL4807011.1"/>
    </source>
</evidence>
<keyword evidence="4" id="KW-1185">Reference proteome</keyword>
<dbReference type="EMBL" id="CAMXCT030006767">
    <property type="protein sequence ID" value="CAL4807011.1"/>
    <property type="molecule type" value="Genomic_DNA"/>
</dbReference>
<protein>
    <submittedName>
        <fullName evidence="2">Uncharacterized protein</fullName>
    </submittedName>
</protein>
<dbReference type="AlphaFoldDB" id="A0A9P1GR62"/>
<sequence length="357" mass="39557">MEKRLLVRSVMGALNPADIATKRLSAARQLGLIGYIYLAIRPGDPIDNSSDVDASVSDCPAWSEEGMIHWLYDRCERRLQKAVTRQDPYKTNQYLARQGMLSDMLAALEVATTETRGHIQQVLEDITDLSSDEDSPTINTGGHATALNSGVPTGIATAFVHGVAGMSLCGCDIGDLETSDIKMIPFTTLVLTAWTMVNEDPQIEGRLLTIGCPEEDQWTLDDESPHHGLGEDEKHLQLAESDKASRAMMSLLEFDKFEEVTKLIGQLGGALREVKPESSVSDESMSEETPEQRAQRYMSCGQSEAFGLMFTMAQGVMRKKQNPMMARDFRNSERQQGSTTEECRLVGMRPIMRLQCQ</sequence>
<dbReference type="EMBL" id="CAMXCT020006767">
    <property type="protein sequence ID" value="CAL1173074.1"/>
    <property type="molecule type" value="Genomic_DNA"/>
</dbReference>
<evidence type="ECO:0000256" key="1">
    <source>
        <dbReference type="SAM" id="MobiDB-lite"/>
    </source>
</evidence>
<comment type="caution">
    <text evidence="2">The sequence shown here is derived from an EMBL/GenBank/DDBJ whole genome shotgun (WGS) entry which is preliminary data.</text>
</comment>
<organism evidence="2">
    <name type="scientific">Cladocopium goreaui</name>
    <dbReference type="NCBI Taxonomy" id="2562237"/>
    <lineage>
        <taxon>Eukaryota</taxon>
        <taxon>Sar</taxon>
        <taxon>Alveolata</taxon>
        <taxon>Dinophyceae</taxon>
        <taxon>Suessiales</taxon>
        <taxon>Symbiodiniaceae</taxon>
        <taxon>Cladocopium</taxon>
    </lineage>
</organism>
<dbReference type="Proteomes" id="UP001152797">
    <property type="component" value="Unassembled WGS sequence"/>
</dbReference>
<feature type="region of interest" description="Disordered" evidence="1">
    <location>
        <begin position="272"/>
        <end position="292"/>
    </location>
</feature>
<evidence type="ECO:0000313" key="2">
    <source>
        <dbReference type="EMBL" id="CAI4019699.1"/>
    </source>
</evidence>
<evidence type="ECO:0000313" key="4">
    <source>
        <dbReference type="Proteomes" id="UP001152797"/>
    </source>
</evidence>
<gene>
    <name evidence="2" type="ORF">C1SCF055_LOCUS44184</name>
</gene>
<reference evidence="3 4" key="2">
    <citation type="submission" date="2024-05" db="EMBL/GenBank/DDBJ databases">
        <authorList>
            <person name="Chen Y."/>
            <person name="Shah S."/>
            <person name="Dougan E. K."/>
            <person name="Thang M."/>
            <person name="Chan C."/>
        </authorList>
    </citation>
    <scope>NUCLEOTIDE SEQUENCE [LARGE SCALE GENOMIC DNA]</scope>
</reference>